<feature type="signal peptide" evidence="2">
    <location>
        <begin position="1"/>
        <end position="34"/>
    </location>
</feature>
<name>A0ABX1NKR4_9RHOO</name>
<dbReference type="EMBL" id="WTVS01000058">
    <property type="protein sequence ID" value="NMF99931.1"/>
    <property type="molecule type" value="Genomic_DNA"/>
</dbReference>
<evidence type="ECO:0000256" key="2">
    <source>
        <dbReference type="SAM" id="SignalP"/>
    </source>
</evidence>
<protein>
    <submittedName>
        <fullName evidence="3">Uncharacterized protein</fullName>
    </submittedName>
</protein>
<keyword evidence="4" id="KW-1185">Reference proteome</keyword>
<dbReference type="Proteomes" id="UP000634522">
    <property type="component" value="Unassembled WGS sequence"/>
</dbReference>
<feature type="region of interest" description="Disordered" evidence="1">
    <location>
        <begin position="44"/>
        <end position="73"/>
    </location>
</feature>
<feature type="chain" id="PRO_5046915198" evidence="2">
    <location>
        <begin position="35"/>
        <end position="73"/>
    </location>
</feature>
<sequence>MFNRNKRSRHFIPLTLAVSLLTASLAALSTLTLADHRARDTTRTAPEWAIPHHTPEPVPVSQSGFELISNHLR</sequence>
<proteinExistence type="predicted"/>
<dbReference type="RefSeq" id="WP_169142470.1">
    <property type="nucleotide sequence ID" value="NZ_WTVS01000058.1"/>
</dbReference>
<evidence type="ECO:0000256" key="1">
    <source>
        <dbReference type="SAM" id="MobiDB-lite"/>
    </source>
</evidence>
<reference evidence="3 4" key="1">
    <citation type="submission" date="2019-12" db="EMBL/GenBank/DDBJ databases">
        <title>Comparative genomics gives insights into the taxonomy of the Azoarcus-Aromatoleum group and reveals separate origins of nif in the plant-associated Azoarcus and non-plant-associated Aromatoleum sub-groups.</title>
        <authorList>
            <person name="Lafos M."/>
            <person name="Maluk M."/>
            <person name="Batista M."/>
            <person name="Junghare M."/>
            <person name="Carmona M."/>
            <person name="Faoro H."/>
            <person name="Cruz L.M."/>
            <person name="Battistoni F."/>
            <person name="De Souza E."/>
            <person name="Pedrosa F."/>
            <person name="Chen W.-M."/>
            <person name="Poole P.S."/>
            <person name="Dixon R.A."/>
            <person name="James E.K."/>
        </authorList>
    </citation>
    <scope>NUCLEOTIDE SEQUENCE [LARGE SCALE GENOMIC DNA]</scope>
    <source>
        <strain evidence="3 4">T</strain>
    </source>
</reference>
<accession>A0ABX1NKR4</accession>
<evidence type="ECO:0000313" key="3">
    <source>
        <dbReference type="EMBL" id="NMF99931.1"/>
    </source>
</evidence>
<keyword evidence="2" id="KW-0732">Signal</keyword>
<evidence type="ECO:0000313" key="4">
    <source>
        <dbReference type="Proteomes" id="UP000634522"/>
    </source>
</evidence>
<organism evidence="3 4">
    <name type="scientific">Aromatoleum toluolicum</name>
    <dbReference type="NCBI Taxonomy" id="90060"/>
    <lineage>
        <taxon>Bacteria</taxon>
        <taxon>Pseudomonadati</taxon>
        <taxon>Pseudomonadota</taxon>
        <taxon>Betaproteobacteria</taxon>
        <taxon>Rhodocyclales</taxon>
        <taxon>Rhodocyclaceae</taxon>
        <taxon>Aromatoleum</taxon>
    </lineage>
</organism>
<gene>
    <name evidence="3" type="ORF">GPA27_21385</name>
</gene>
<comment type="caution">
    <text evidence="3">The sequence shown here is derived from an EMBL/GenBank/DDBJ whole genome shotgun (WGS) entry which is preliminary data.</text>
</comment>